<dbReference type="Gene3D" id="3.30.560.10">
    <property type="entry name" value="Glucose Oxidase, domain 3"/>
    <property type="match status" value="1"/>
</dbReference>
<dbReference type="InterPro" id="IPR007867">
    <property type="entry name" value="GMC_OxRtase_C"/>
</dbReference>
<evidence type="ECO:0000259" key="4">
    <source>
        <dbReference type="PROSITE" id="PS00624"/>
    </source>
</evidence>
<dbReference type="Proteomes" id="UP001283341">
    <property type="component" value="Unassembled WGS sequence"/>
</dbReference>
<dbReference type="AlphaFoldDB" id="A0AAE0HSR0"/>
<dbReference type="Gene3D" id="3.50.50.60">
    <property type="entry name" value="FAD/NAD(P)-binding domain"/>
    <property type="match status" value="1"/>
</dbReference>
<dbReference type="PROSITE" id="PS00624">
    <property type="entry name" value="GMC_OXRED_2"/>
    <property type="match status" value="1"/>
</dbReference>
<evidence type="ECO:0000313" key="5">
    <source>
        <dbReference type="EMBL" id="KAK3312210.1"/>
    </source>
</evidence>
<dbReference type="Pfam" id="PF05199">
    <property type="entry name" value="GMC_oxred_C"/>
    <property type="match status" value="1"/>
</dbReference>
<keyword evidence="2" id="KW-0285">Flavoprotein</keyword>
<evidence type="ECO:0000256" key="2">
    <source>
        <dbReference type="PIRSR" id="PIRSR000137-2"/>
    </source>
</evidence>
<dbReference type="GO" id="GO:0016614">
    <property type="term" value="F:oxidoreductase activity, acting on CH-OH group of donors"/>
    <property type="evidence" value="ECO:0007669"/>
    <property type="project" value="InterPro"/>
</dbReference>
<dbReference type="PIRSF" id="PIRSF000137">
    <property type="entry name" value="Alcohol_oxidase"/>
    <property type="match status" value="1"/>
</dbReference>
<comment type="caution">
    <text evidence="5">The sequence shown here is derived from an EMBL/GenBank/DDBJ whole genome shotgun (WGS) entry which is preliminary data.</text>
</comment>
<proteinExistence type="inferred from homology"/>
<feature type="domain" description="Glucose-methanol-choline oxidoreductase N-terminal" evidence="4">
    <location>
        <begin position="349"/>
        <end position="363"/>
    </location>
</feature>
<organism evidence="5 6">
    <name type="scientific">Apodospora peruviana</name>
    <dbReference type="NCBI Taxonomy" id="516989"/>
    <lineage>
        <taxon>Eukaryota</taxon>
        <taxon>Fungi</taxon>
        <taxon>Dikarya</taxon>
        <taxon>Ascomycota</taxon>
        <taxon>Pezizomycotina</taxon>
        <taxon>Sordariomycetes</taxon>
        <taxon>Sordariomycetidae</taxon>
        <taxon>Sordariales</taxon>
        <taxon>Lasiosphaeriaceae</taxon>
        <taxon>Apodospora</taxon>
    </lineage>
</organism>
<dbReference type="PANTHER" id="PTHR11552">
    <property type="entry name" value="GLUCOSE-METHANOL-CHOLINE GMC OXIDOREDUCTASE"/>
    <property type="match status" value="1"/>
</dbReference>
<gene>
    <name evidence="5" type="ORF">B0H66DRAFT_395693</name>
</gene>
<feature type="chain" id="PRO_5042045159" description="Glucose-methanol-choline oxidoreductase N-terminal domain-containing protein" evidence="3">
    <location>
        <begin position="20"/>
        <end position="643"/>
    </location>
</feature>
<dbReference type="EMBL" id="JAUEDM010000009">
    <property type="protein sequence ID" value="KAK3312210.1"/>
    <property type="molecule type" value="Genomic_DNA"/>
</dbReference>
<accession>A0AAE0HSR0</accession>
<reference evidence="5" key="1">
    <citation type="journal article" date="2023" name="Mol. Phylogenet. Evol.">
        <title>Genome-scale phylogeny and comparative genomics of the fungal order Sordariales.</title>
        <authorList>
            <person name="Hensen N."/>
            <person name="Bonometti L."/>
            <person name="Westerberg I."/>
            <person name="Brannstrom I.O."/>
            <person name="Guillou S."/>
            <person name="Cros-Aarteil S."/>
            <person name="Calhoun S."/>
            <person name="Haridas S."/>
            <person name="Kuo A."/>
            <person name="Mondo S."/>
            <person name="Pangilinan J."/>
            <person name="Riley R."/>
            <person name="LaButti K."/>
            <person name="Andreopoulos B."/>
            <person name="Lipzen A."/>
            <person name="Chen C."/>
            <person name="Yan M."/>
            <person name="Daum C."/>
            <person name="Ng V."/>
            <person name="Clum A."/>
            <person name="Steindorff A."/>
            <person name="Ohm R.A."/>
            <person name="Martin F."/>
            <person name="Silar P."/>
            <person name="Natvig D.O."/>
            <person name="Lalanne C."/>
            <person name="Gautier V."/>
            <person name="Ament-Velasquez S.L."/>
            <person name="Kruys A."/>
            <person name="Hutchinson M.I."/>
            <person name="Powell A.J."/>
            <person name="Barry K."/>
            <person name="Miller A.N."/>
            <person name="Grigoriev I.V."/>
            <person name="Debuchy R."/>
            <person name="Gladieux P."/>
            <person name="Hiltunen Thoren M."/>
            <person name="Johannesson H."/>
        </authorList>
    </citation>
    <scope>NUCLEOTIDE SEQUENCE</scope>
    <source>
        <strain evidence="5">CBS 118394</strain>
    </source>
</reference>
<comment type="similarity">
    <text evidence="1">Belongs to the GMC oxidoreductase family.</text>
</comment>
<dbReference type="InterPro" id="IPR012132">
    <property type="entry name" value="GMC_OxRdtase"/>
</dbReference>
<evidence type="ECO:0000256" key="1">
    <source>
        <dbReference type="ARBA" id="ARBA00010790"/>
    </source>
</evidence>
<keyword evidence="3" id="KW-0732">Signal</keyword>
<dbReference type="SUPFAM" id="SSF51905">
    <property type="entry name" value="FAD/NAD(P)-binding domain"/>
    <property type="match status" value="1"/>
</dbReference>
<keyword evidence="2" id="KW-0274">FAD</keyword>
<feature type="binding site" evidence="2">
    <location>
        <position position="297"/>
    </location>
    <ligand>
        <name>FAD</name>
        <dbReference type="ChEBI" id="CHEBI:57692"/>
    </ligand>
</feature>
<sequence length="643" mass="69822">MPSLRRIAAVALSLHVAQAVTLKGYEYVVVGSGAGGGPLAARLALAGHKTLLIEAGPDHGASVNYTVPGYSAKMTEDPAAAWDFFVRHYSDDTRQARDWKTSYDTPSGEVYTGLTPPRGSKMKGVLYPRSGTLGGCTAHNALIAVYPHQSDFSYIAMLTGDDGWSPANMRQHFVSMEKKRYYTGIGRGHGSNGWLTTELTPLTVPLKDPQMLSLLTGGAFALGNLTDQVVNLATLLAGDLNADSVLRDQHDAYYQIPISTDDHARTGSREFVLAVRDAKNRDGSKKYPLDVRLNCHVTKVTFDKSKPPRATGVEFLDGEHLYRASPLSSYRKGVPGSASASREVIISAGTYNSPQILKLSGIGPKAELKKFKIPVVVDLPGVGTNLQDHYEISVQAKVPVNWPALKGCTFKSEADPCLDRWQRPILGDRGTYASPGFAATMLYKSSASTDNSYDIFAFGGPVNFRGYYPNYSNDIAGPEGDNLNWWSWAILKAHPRNTAGSVTLRSADPLDVPDIVYNYFDTGSGDYDKDLDAMTEAIKLSRDALKRQLVPTKEVLPGKEKQSEAEIKQYIKDGSWGHHASCTCPIGKDGDPMAVLDSKFRVRGVKGLRVVDASVYPRIPGTFTAVSTYIVAEKAAVDILSEL</sequence>
<dbReference type="PANTHER" id="PTHR11552:SF100">
    <property type="entry name" value="DEHYDROGENASE, PUTATIVE (AFU_ORTHOLOGUE AFUA_5G00630)-RELATED"/>
    <property type="match status" value="1"/>
</dbReference>
<dbReference type="InterPro" id="IPR000172">
    <property type="entry name" value="GMC_OxRdtase_N"/>
</dbReference>
<evidence type="ECO:0000256" key="3">
    <source>
        <dbReference type="SAM" id="SignalP"/>
    </source>
</evidence>
<keyword evidence="6" id="KW-1185">Reference proteome</keyword>
<comment type="cofactor">
    <cofactor evidence="2">
        <name>FAD</name>
        <dbReference type="ChEBI" id="CHEBI:57692"/>
    </cofactor>
</comment>
<protein>
    <recommendedName>
        <fullName evidence="4">Glucose-methanol-choline oxidoreductase N-terminal domain-containing protein</fullName>
    </recommendedName>
</protein>
<dbReference type="SUPFAM" id="SSF54373">
    <property type="entry name" value="FAD-linked reductases, C-terminal domain"/>
    <property type="match status" value="1"/>
</dbReference>
<dbReference type="InterPro" id="IPR036188">
    <property type="entry name" value="FAD/NAD-bd_sf"/>
</dbReference>
<feature type="signal peptide" evidence="3">
    <location>
        <begin position="1"/>
        <end position="19"/>
    </location>
</feature>
<reference evidence="5" key="2">
    <citation type="submission" date="2023-06" db="EMBL/GenBank/DDBJ databases">
        <authorList>
            <consortium name="Lawrence Berkeley National Laboratory"/>
            <person name="Haridas S."/>
            <person name="Hensen N."/>
            <person name="Bonometti L."/>
            <person name="Westerberg I."/>
            <person name="Brannstrom I.O."/>
            <person name="Guillou S."/>
            <person name="Cros-Aarteil S."/>
            <person name="Calhoun S."/>
            <person name="Kuo A."/>
            <person name="Mondo S."/>
            <person name="Pangilinan J."/>
            <person name="Riley R."/>
            <person name="Labutti K."/>
            <person name="Andreopoulos B."/>
            <person name="Lipzen A."/>
            <person name="Chen C."/>
            <person name="Yanf M."/>
            <person name="Daum C."/>
            <person name="Ng V."/>
            <person name="Clum A."/>
            <person name="Steindorff A."/>
            <person name="Ohm R."/>
            <person name="Martin F."/>
            <person name="Silar P."/>
            <person name="Natvig D."/>
            <person name="Lalanne C."/>
            <person name="Gautier V."/>
            <person name="Ament-Velasquez S.L."/>
            <person name="Kruys A."/>
            <person name="Hutchinson M.I."/>
            <person name="Powell A.J."/>
            <person name="Barry K."/>
            <person name="Miller A.N."/>
            <person name="Grigoriev I.V."/>
            <person name="Debuchy R."/>
            <person name="Gladieux P."/>
            <person name="Thoren M.H."/>
            <person name="Johannesson H."/>
        </authorList>
    </citation>
    <scope>NUCLEOTIDE SEQUENCE</scope>
    <source>
        <strain evidence="5">CBS 118394</strain>
    </source>
</reference>
<evidence type="ECO:0000313" key="6">
    <source>
        <dbReference type="Proteomes" id="UP001283341"/>
    </source>
</evidence>
<dbReference type="GO" id="GO:0050660">
    <property type="term" value="F:flavin adenine dinucleotide binding"/>
    <property type="evidence" value="ECO:0007669"/>
    <property type="project" value="InterPro"/>
</dbReference>
<name>A0AAE0HSR0_9PEZI</name>
<dbReference type="Pfam" id="PF00732">
    <property type="entry name" value="GMC_oxred_N"/>
    <property type="match status" value="1"/>
</dbReference>